<keyword evidence="10" id="KW-0449">Lipoprotein</keyword>
<dbReference type="SUPFAM" id="SSF50044">
    <property type="entry name" value="SH3-domain"/>
    <property type="match status" value="1"/>
</dbReference>
<evidence type="ECO:0000256" key="1">
    <source>
        <dbReference type="ARBA" id="ARBA00022443"/>
    </source>
</evidence>
<dbReference type="PRINTS" id="PR00452">
    <property type="entry name" value="SH3DOMAIN"/>
</dbReference>
<dbReference type="SMART" id="SM00252">
    <property type="entry name" value="SH2"/>
    <property type="match status" value="1"/>
</dbReference>
<dbReference type="PROSITE" id="PS50011">
    <property type="entry name" value="PROTEIN_KINASE_DOM"/>
    <property type="match status" value="1"/>
</dbReference>
<proteinExistence type="inferred from homology"/>
<dbReference type="GO" id="GO:0004715">
    <property type="term" value="F:non-membrane spanning protein tyrosine kinase activity"/>
    <property type="evidence" value="ECO:0007669"/>
    <property type="project" value="UniProtKB-EC"/>
</dbReference>
<dbReference type="FunFam" id="3.30.200.20:FF:000016">
    <property type="entry name" value="Tyrosine-protein kinase"/>
    <property type="match status" value="1"/>
</dbReference>
<keyword evidence="7 14" id="KW-0067">ATP-binding</keyword>
<reference evidence="20 21" key="1">
    <citation type="submission" date="2022-01" db="EMBL/GenBank/DDBJ databases">
        <title>A chromosome-scale genome assembly of the false clownfish, Amphiprion ocellaris.</title>
        <authorList>
            <person name="Ryu T."/>
        </authorList>
    </citation>
    <scope>NUCLEOTIDE SEQUENCE [LARGE SCALE GENOMIC DNA]</scope>
</reference>
<evidence type="ECO:0000259" key="19">
    <source>
        <dbReference type="PROSITE" id="PS50011"/>
    </source>
</evidence>
<dbReference type="SUPFAM" id="SSF55550">
    <property type="entry name" value="SH2 domain"/>
    <property type="match status" value="1"/>
</dbReference>
<evidence type="ECO:0000256" key="6">
    <source>
        <dbReference type="ARBA" id="ARBA00022777"/>
    </source>
</evidence>
<dbReference type="InterPro" id="IPR020635">
    <property type="entry name" value="Tyr_kinase_cat_dom"/>
</dbReference>
<dbReference type="InterPro" id="IPR050198">
    <property type="entry name" value="Non-receptor_tyrosine_kinases"/>
</dbReference>
<feature type="domain" description="SH2" evidence="17">
    <location>
        <begin position="170"/>
        <end position="267"/>
    </location>
</feature>
<dbReference type="GeneTree" id="ENSGT00940000154920"/>
<dbReference type="PROSITE" id="PS00109">
    <property type="entry name" value="PROTEIN_KINASE_TYR"/>
    <property type="match status" value="1"/>
</dbReference>
<dbReference type="InterPro" id="IPR036860">
    <property type="entry name" value="SH2_dom_sf"/>
</dbReference>
<evidence type="ECO:0000256" key="10">
    <source>
        <dbReference type="ARBA" id="ARBA00023288"/>
    </source>
</evidence>
<evidence type="ECO:0000256" key="15">
    <source>
        <dbReference type="RuleBase" id="RU362096"/>
    </source>
</evidence>
<keyword evidence="1 13" id="KW-0728">SH3 domain</keyword>
<dbReference type="Gene3D" id="3.30.200.20">
    <property type="entry name" value="Phosphorylase Kinase, domain 1"/>
    <property type="match status" value="1"/>
</dbReference>
<dbReference type="PRINTS" id="PR00401">
    <property type="entry name" value="SH2DOMAIN"/>
</dbReference>
<dbReference type="Gene3D" id="2.30.30.40">
    <property type="entry name" value="SH3 Domains"/>
    <property type="match status" value="1"/>
</dbReference>
<evidence type="ECO:0000256" key="4">
    <source>
        <dbReference type="ARBA" id="ARBA00022707"/>
    </source>
</evidence>
<dbReference type="CDD" id="cd12007">
    <property type="entry name" value="SH3_Yes"/>
    <property type="match status" value="1"/>
</dbReference>
<dbReference type="AlphaFoldDB" id="A0A3Q1CTA8"/>
<dbReference type="PANTHER" id="PTHR24418">
    <property type="entry name" value="TYROSINE-PROTEIN KINASE"/>
    <property type="match status" value="1"/>
</dbReference>
<dbReference type="InterPro" id="IPR000980">
    <property type="entry name" value="SH2"/>
</dbReference>
<dbReference type="EC" id="2.7.10.2" evidence="15"/>
<dbReference type="Proteomes" id="UP001501940">
    <property type="component" value="Chromosome 22"/>
</dbReference>
<feature type="domain" description="Protein kinase" evidence="19">
    <location>
        <begin position="289"/>
        <end position="542"/>
    </location>
</feature>
<feature type="region of interest" description="Disordered" evidence="16">
    <location>
        <begin position="1"/>
        <end position="62"/>
    </location>
</feature>
<protein>
    <recommendedName>
        <fullName evidence="15">Tyrosine-protein kinase</fullName>
        <ecNumber evidence="15">2.7.10.2</ecNumber>
    </recommendedName>
</protein>
<dbReference type="FunFam" id="3.30.505.10:FF:000001">
    <property type="entry name" value="Tyrosine-protein kinase"/>
    <property type="match status" value="1"/>
</dbReference>
<dbReference type="InterPro" id="IPR035751">
    <property type="entry name" value="Yes_SH3"/>
</dbReference>
<evidence type="ECO:0000256" key="3">
    <source>
        <dbReference type="ARBA" id="ARBA00022679"/>
    </source>
</evidence>
<dbReference type="InterPro" id="IPR011009">
    <property type="entry name" value="Kinase-like_dom_sf"/>
</dbReference>
<feature type="compositionally biased region" description="Low complexity" evidence="16">
    <location>
        <begin position="51"/>
        <end position="62"/>
    </location>
</feature>
<dbReference type="FunFam" id="1.10.510.10:FF:000553">
    <property type="entry name" value="Tyrosine-protein kinase"/>
    <property type="match status" value="1"/>
</dbReference>
<evidence type="ECO:0000256" key="9">
    <source>
        <dbReference type="ARBA" id="ARBA00023137"/>
    </source>
</evidence>
<dbReference type="PRINTS" id="PR00109">
    <property type="entry name" value="TYRKINASE"/>
</dbReference>
<gene>
    <name evidence="20" type="primary">YES1</name>
</gene>
<dbReference type="InterPro" id="IPR001452">
    <property type="entry name" value="SH3_domain"/>
</dbReference>
<dbReference type="STRING" id="80972.ENSAOCP00000031212"/>
<organism evidence="20 21">
    <name type="scientific">Amphiprion ocellaris</name>
    <name type="common">Clown anemonefish</name>
    <dbReference type="NCBI Taxonomy" id="80972"/>
    <lineage>
        <taxon>Eukaryota</taxon>
        <taxon>Metazoa</taxon>
        <taxon>Chordata</taxon>
        <taxon>Craniata</taxon>
        <taxon>Vertebrata</taxon>
        <taxon>Euteleostomi</taxon>
        <taxon>Actinopterygii</taxon>
        <taxon>Neopterygii</taxon>
        <taxon>Teleostei</taxon>
        <taxon>Neoteleostei</taxon>
        <taxon>Acanthomorphata</taxon>
        <taxon>Ovalentaria</taxon>
        <taxon>Pomacentridae</taxon>
        <taxon>Amphiprion</taxon>
    </lineage>
</organism>
<evidence type="ECO:0000256" key="16">
    <source>
        <dbReference type="SAM" id="MobiDB-lite"/>
    </source>
</evidence>
<reference evidence="20" key="2">
    <citation type="submission" date="2025-08" db="UniProtKB">
        <authorList>
            <consortium name="Ensembl"/>
        </authorList>
    </citation>
    <scope>IDENTIFICATION</scope>
</reference>
<feature type="binding site" evidence="14">
    <location>
        <position position="317"/>
    </location>
    <ligand>
        <name>ATP</name>
        <dbReference type="ChEBI" id="CHEBI:30616"/>
    </ligand>
</feature>
<evidence type="ECO:0000256" key="14">
    <source>
        <dbReference type="PROSITE-ProRule" id="PRU10141"/>
    </source>
</evidence>
<dbReference type="CDD" id="cd09933">
    <property type="entry name" value="SH2_Src_family"/>
    <property type="match status" value="1"/>
</dbReference>
<dbReference type="PROSITE" id="PS00107">
    <property type="entry name" value="PROTEIN_KINASE_ATP"/>
    <property type="match status" value="1"/>
</dbReference>
<evidence type="ECO:0000259" key="18">
    <source>
        <dbReference type="PROSITE" id="PS50002"/>
    </source>
</evidence>
<dbReference type="SUPFAM" id="SSF56112">
    <property type="entry name" value="Protein kinase-like (PK-like)"/>
    <property type="match status" value="1"/>
</dbReference>
<comment type="similarity">
    <text evidence="15">Belongs to the protein kinase superfamily. Tyr protein kinase family.</text>
</comment>
<comment type="catalytic activity">
    <reaction evidence="11 15">
        <text>L-tyrosyl-[protein] + ATP = O-phospho-L-tyrosyl-[protein] + ADP + H(+)</text>
        <dbReference type="Rhea" id="RHEA:10596"/>
        <dbReference type="Rhea" id="RHEA-COMP:10136"/>
        <dbReference type="Rhea" id="RHEA-COMP:20101"/>
        <dbReference type="ChEBI" id="CHEBI:15378"/>
        <dbReference type="ChEBI" id="CHEBI:30616"/>
        <dbReference type="ChEBI" id="CHEBI:46858"/>
        <dbReference type="ChEBI" id="CHEBI:61978"/>
        <dbReference type="ChEBI" id="CHEBI:456216"/>
        <dbReference type="EC" id="2.7.10.2"/>
    </reaction>
</comment>
<evidence type="ECO:0000256" key="12">
    <source>
        <dbReference type="PROSITE-ProRule" id="PRU00191"/>
    </source>
</evidence>
<dbReference type="SMART" id="SM00219">
    <property type="entry name" value="TyrKc"/>
    <property type="match status" value="1"/>
</dbReference>
<dbReference type="FunFam" id="2.30.30.40:FF:000022">
    <property type="entry name" value="Tyrosine-protein kinase"/>
    <property type="match status" value="1"/>
</dbReference>
<evidence type="ECO:0000256" key="7">
    <source>
        <dbReference type="ARBA" id="ARBA00022840"/>
    </source>
</evidence>
<feature type="domain" description="SH3" evidence="18">
    <location>
        <begin position="103"/>
        <end position="164"/>
    </location>
</feature>
<accession>A0A3Q1CTA8</accession>
<dbReference type="SMART" id="SM00326">
    <property type="entry name" value="SH3"/>
    <property type="match status" value="1"/>
</dbReference>
<dbReference type="Gene3D" id="3.30.505.10">
    <property type="entry name" value="SH2 domain"/>
    <property type="match status" value="1"/>
</dbReference>
<dbReference type="InterPro" id="IPR001245">
    <property type="entry name" value="Ser-Thr/Tyr_kinase_cat_dom"/>
</dbReference>
<evidence type="ECO:0000313" key="20">
    <source>
        <dbReference type="Ensembl" id="ENSAOCP00000031212.2"/>
    </source>
</evidence>
<evidence type="ECO:0000313" key="21">
    <source>
        <dbReference type="Proteomes" id="UP001501940"/>
    </source>
</evidence>
<name>A0A3Q1CTA8_AMPOC</name>
<dbReference type="PROSITE" id="PS50002">
    <property type="entry name" value="SH3"/>
    <property type="match status" value="1"/>
</dbReference>
<dbReference type="InterPro" id="IPR000719">
    <property type="entry name" value="Prot_kinase_dom"/>
</dbReference>
<dbReference type="OMA" id="PSHMGHY"/>
<evidence type="ECO:0000256" key="5">
    <source>
        <dbReference type="ARBA" id="ARBA00022741"/>
    </source>
</evidence>
<keyword evidence="8 12" id="KW-0727">SH2 domain</keyword>
<keyword evidence="2" id="KW-0597">Phosphoprotein</keyword>
<evidence type="ECO:0000256" key="11">
    <source>
        <dbReference type="ARBA" id="ARBA00051245"/>
    </source>
</evidence>
<sequence>MQGKTMGCVKSKEDKGPTMKYQPENSPASDDNAVATTPHVGHYGPDPTQLQQSQAASSSSGSGVVNFNHTLTPFGGSSSAMTPFGGASSSFSVPSTYIRPPVSGVTFFVALYDYEARTSDDLTFKKGDRFQIINNTEGDWWEARSINTGKKGYIPSNYVAPADSIQAEEWYFGKMGRKDAERLLLNPGNHRGTFLVRESETTKGAYSLSIRDWDDAKGDNVKHYKIRKLDNGGYYITTRAQFDTLQKLVKHYTEHADGLCHRLTAVCPTVKPQTQGLAKDAWEIARESLQLELKLGQGCFGEVWMGTWNGTTKVAIKTLKPGTMSPEAFLQEAQIMKKLRHDKLVPLYAVVSEEPIYIVTEYMAKGSLLDFLKEGDGKFLKLVLLVDMAAKIADGMAFIERMNYIHRDLRAANILVGENLVCKIADFGLARLIEDNEYTARQGAKFPIKWTAPEAALYGRFTIKSDVWSFGILLTELVTKGRVPYPGMVNREVLEQVERGYRMPCPQGCPESLHEMMKLCWKKEPDERPTFEYLQSFLEDYFTSTEPQYQPGENL</sequence>
<keyword evidence="9 15" id="KW-0829">Tyrosine-protein kinase</keyword>
<keyword evidence="5 14" id="KW-0547">Nucleotide-binding</keyword>
<dbReference type="Gene3D" id="1.10.510.10">
    <property type="entry name" value="Transferase(Phosphotransferase) domain 1"/>
    <property type="match status" value="1"/>
</dbReference>
<dbReference type="PROSITE" id="PS50001">
    <property type="entry name" value="SH2"/>
    <property type="match status" value="1"/>
</dbReference>
<dbReference type="InterPro" id="IPR017441">
    <property type="entry name" value="Protein_kinase_ATP_BS"/>
</dbReference>
<keyword evidence="6 15" id="KW-0418">Kinase</keyword>
<dbReference type="InterPro" id="IPR008266">
    <property type="entry name" value="Tyr_kinase_AS"/>
</dbReference>
<dbReference type="InterPro" id="IPR036028">
    <property type="entry name" value="SH3-like_dom_sf"/>
</dbReference>
<dbReference type="Pfam" id="PF00018">
    <property type="entry name" value="SH3_1"/>
    <property type="match status" value="1"/>
</dbReference>
<dbReference type="Ensembl" id="ENSAOCT00000026961.2">
    <property type="protein sequence ID" value="ENSAOCP00000031212.2"/>
    <property type="gene ID" value="ENSAOCG00000022724.2"/>
</dbReference>
<dbReference type="Pfam" id="PF07714">
    <property type="entry name" value="PK_Tyr_Ser-Thr"/>
    <property type="match status" value="1"/>
</dbReference>
<evidence type="ECO:0000256" key="2">
    <source>
        <dbReference type="ARBA" id="ARBA00022553"/>
    </source>
</evidence>
<reference evidence="20" key="3">
    <citation type="submission" date="2025-09" db="UniProtKB">
        <authorList>
            <consortium name="Ensembl"/>
        </authorList>
    </citation>
    <scope>IDENTIFICATION</scope>
</reference>
<keyword evidence="4" id="KW-0519">Myristate</keyword>
<keyword evidence="3 15" id="KW-0808">Transferase</keyword>
<evidence type="ECO:0000259" key="17">
    <source>
        <dbReference type="PROSITE" id="PS50001"/>
    </source>
</evidence>
<evidence type="ECO:0000256" key="8">
    <source>
        <dbReference type="ARBA" id="ARBA00022999"/>
    </source>
</evidence>
<dbReference type="Pfam" id="PF00017">
    <property type="entry name" value="SH2"/>
    <property type="match status" value="1"/>
</dbReference>
<keyword evidence="21" id="KW-1185">Reference proteome</keyword>
<dbReference type="GO" id="GO:0005524">
    <property type="term" value="F:ATP binding"/>
    <property type="evidence" value="ECO:0007669"/>
    <property type="project" value="UniProtKB-UniRule"/>
</dbReference>
<evidence type="ECO:0000256" key="13">
    <source>
        <dbReference type="PROSITE-ProRule" id="PRU00192"/>
    </source>
</evidence>